<reference evidence="8 9" key="1">
    <citation type="submission" date="2019-11" db="EMBL/GenBank/DDBJ databases">
        <title>Comparative genomics of hydrocarbon-degrading Desulfosarcina strains.</title>
        <authorList>
            <person name="Watanabe M."/>
            <person name="Kojima H."/>
            <person name="Fukui M."/>
        </authorList>
    </citation>
    <scope>NUCLEOTIDE SEQUENCE [LARGE SCALE GENOMIC DNA]</scope>
    <source>
        <strain evidence="8 9">PL12</strain>
    </source>
</reference>
<dbReference type="SUPFAM" id="SSF53955">
    <property type="entry name" value="Lysozyme-like"/>
    <property type="match status" value="1"/>
</dbReference>
<dbReference type="GO" id="GO:0008933">
    <property type="term" value="F:peptidoglycan lytic transglycosylase activity"/>
    <property type="evidence" value="ECO:0007669"/>
    <property type="project" value="InterPro"/>
</dbReference>
<accession>A0A5K7YQB0</accession>
<dbReference type="Proteomes" id="UP000427906">
    <property type="component" value="Chromosome"/>
</dbReference>
<feature type="domain" description="Solute-binding protein family 3/N-terminal" evidence="7">
    <location>
        <begin position="125"/>
        <end position="348"/>
    </location>
</feature>
<dbReference type="InterPro" id="IPR001638">
    <property type="entry name" value="Solute-binding_3/MltF_N"/>
</dbReference>
<dbReference type="SUPFAM" id="SSF53850">
    <property type="entry name" value="Periplasmic binding protein-like II"/>
    <property type="match status" value="1"/>
</dbReference>
<comment type="similarity">
    <text evidence="2">Belongs to the transglycosylase Slt family.</text>
</comment>
<keyword evidence="3" id="KW-0732">Signal</keyword>
<dbReference type="PANTHER" id="PTHR35936:SF32">
    <property type="entry name" value="MEMBRANE-BOUND LYTIC MUREIN TRANSGLYCOSYLASE F"/>
    <property type="match status" value="1"/>
</dbReference>
<gene>
    <name evidence="8" type="primary">mltF</name>
    <name evidence="8" type="ORF">DSCA_07270</name>
</gene>
<dbReference type="Gene3D" id="1.10.530.10">
    <property type="match status" value="1"/>
</dbReference>
<evidence type="ECO:0000256" key="4">
    <source>
        <dbReference type="ARBA" id="ARBA00023237"/>
    </source>
</evidence>
<keyword evidence="6" id="KW-1133">Transmembrane helix</keyword>
<dbReference type="GO" id="GO:0009253">
    <property type="term" value="P:peptidoglycan catabolic process"/>
    <property type="evidence" value="ECO:0007669"/>
    <property type="project" value="TreeGrafter"/>
</dbReference>
<dbReference type="Pfam" id="PF01464">
    <property type="entry name" value="SLT"/>
    <property type="match status" value="1"/>
</dbReference>
<evidence type="ECO:0000256" key="6">
    <source>
        <dbReference type="SAM" id="Phobius"/>
    </source>
</evidence>
<dbReference type="InterPro" id="IPR008258">
    <property type="entry name" value="Transglycosylase_SLT_dom_1"/>
</dbReference>
<dbReference type="Gene3D" id="3.40.190.10">
    <property type="entry name" value="Periplasmic binding protein-like II"/>
    <property type="match status" value="2"/>
</dbReference>
<keyword evidence="9" id="KW-1185">Reference proteome</keyword>
<keyword evidence="6" id="KW-0812">Transmembrane</keyword>
<protein>
    <submittedName>
        <fullName evidence="8">Membrane-bound lytic murein transglycosylase F</fullName>
    </submittedName>
</protein>
<dbReference type="CDD" id="cd13403">
    <property type="entry name" value="MLTF-like"/>
    <property type="match status" value="1"/>
</dbReference>
<dbReference type="NCBIfam" id="NF008112">
    <property type="entry name" value="PRK10859.1"/>
    <property type="match status" value="1"/>
</dbReference>
<feature type="transmembrane region" description="Helical" evidence="6">
    <location>
        <begin position="93"/>
        <end position="112"/>
    </location>
</feature>
<evidence type="ECO:0000256" key="5">
    <source>
        <dbReference type="SAM" id="MobiDB-lite"/>
    </source>
</evidence>
<proteinExistence type="inferred from homology"/>
<dbReference type="KEGG" id="dalk:DSCA_07270"/>
<dbReference type="PROSITE" id="PS00922">
    <property type="entry name" value="TRANSGLYCOSYLASE"/>
    <property type="match status" value="1"/>
</dbReference>
<evidence type="ECO:0000313" key="8">
    <source>
        <dbReference type="EMBL" id="BBO66797.1"/>
    </source>
</evidence>
<dbReference type="AlphaFoldDB" id="A0A5K7YQB0"/>
<dbReference type="SMART" id="SM00062">
    <property type="entry name" value="PBPb"/>
    <property type="match status" value="1"/>
</dbReference>
<dbReference type="InterPro" id="IPR000189">
    <property type="entry name" value="Transglyc_AS"/>
</dbReference>
<comment type="subcellular location">
    <subcellularLocation>
        <location evidence="1">Cell outer membrane</location>
        <topology evidence="1">Peripheral membrane protein</topology>
    </subcellularLocation>
</comment>
<evidence type="ECO:0000256" key="2">
    <source>
        <dbReference type="ARBA" id="ARBA00007734"/>
    </source>
</evidence>
<evidence type="ECO:0000313" key="9">
    <source>
        <dbReference type="Proteomes" id="UP000427906"/>
    </source>
</evidence>
<evidence type="ECO:0000259" key="7">
    <source>
        <dbReference type="SMART" id="SM00062"/>
    </source>
</evidence>
<dbReference type="GO" id="GO:0009279">
    <property type="term" value="C:cell outer membrane"/>
    <property type="evidence" value="ECO:0007669"/>
    <property type="project" value="UniProtKB-SubCell"/>
</dbReference>
<dbReference type="Pfam" id="PF00497">
    <property type="entry name" value="SBP_bac_3"/>
    <property type="match status" value="1"/>
</dbReference>
<evidence type="ECO:0000256" key="3">
    <source>
        <dbReference type="ARBA" id="ARBA00022729"/>
    </source>
</evidence>
<sequence length="555" mass="62403">MKKATGRNAGRDPGSGEEIKEDSRELTGIRSRLWIKGCRVEKYCISDYNRCRLDFNGFPGVTTGTPDPGATWRQQDLNPVSLTMHEGKFDIRWLFAIVVGVFLVLSGCDGQLTQNDLEALQSRGELVLITRNNSACYYEGPHGPAGFEHDLAKAFADQLGVTLRIRIIEEEADMIAALRSGVGDIIAAGIPFGGQTASLLSLGPGYLEVEQLVVGRRGGPDISSEKALEAYTLWMTGSSARIEFLESLRRTLPGVSWKILNEYSAEDLLQMVWNRSLPLTLVDSNIMSMNHHYYPELTVLLSLGSPRQLKWAADPRNRQLRQAINGWFDRQSTRQTIKGLVNHYYSHLESFDYVDLARYRRRIKSRLPKYRAYFEAAAGKYDLDWRLLASLAYQESHWNPRAESYTGVRGIMMLTRETAAAMGVEDRVDVESAIFAGARYLGRLHRQVGETVPEPDRTLMALAAYNIGFGHLQDARILAGRLGKPENSWHGVRSVLPLLQQKKYYRTLAHRYARGNEAVIYVDRIRTYHKMLQPALDAMAPDVAGESESILFPGL</sequence>
<feature type="region of interest" description="Disordered" evidence="5">
    <location>
        <begin position="1"/>
        <end position="23"/>
    </location>
</feature>
<dbReference type="OrthoDB" id="9801695at2"/>
<dbReference type="PANTHER" id="PTHR35936">
    <property type="entry name" value="MEMBRANE-BOUND LYTIC MUREIN TRANSGLYCOSYLASE F"/>
    <property type="match status" value="1"/>
</dbReference>
<dbReference type="RefSeq" id="WP_155315129.1">
    <property type="nucleotide sequence ID" value="NZ_AP021874.1"/>
</dbReference>
<dbReference type="EMBL" id="AP021874">
    <property type="protein sequence ID" value="BBO66797.1"/>
    <property type="molecule type" value="Genomic_DNA"/>
</dbReference>
<dbReference type="InterPro" id="IPR023346">
    <property type="entry name" value="Lysozyme-like_dom_sf"/>
</dbReference>
<evidence type="ECO:0000256" key="1">
    <source>
        <dbReference type="ARBA" id="ARBA00004339"/>
    </source>
</evidence>
<dbReference type="CDD" id="cd01009">
    <property type="entry name" value="PBP2_YfhD_N"/>
    <property type="match status" value="1"/>
</dbReference>
<organism evidence="8 9">
    <name type="scientific">Desulfosarcina alkanivorans</name>
    <dbReference type="NCBI Taxonomy" id="571177"/>
    <lineage>
        <taxon>Bacteria</taxon>
        <taxon>Pseudomonadati</taxon>
        <taxon>Thermodesulfobacteriota</taxon>
        <taxon>Desulfobacteria</taxon>
        <taxon>Desulfobacterales</taxon>
        <taxon>Desulfosarcinaceae</taxon>
        <taxon>Desulfosarcina</taxon>
    </lineage>
</organism>
<keyword evidence="4" id="KW-0998">Cell outer membrane</keyword>
<keyword evidence="6" id="KW-0472">Membrane</keyword>
<name>A0A5K7YQB0_9BACT</name>